<dbReference type="Gene3D" id="1.50.10.20">
    <property type="match status" value="2"/>
</dbReference>
<dbReference type="InterPro" id="IPR032696">
    <property type="entry name" value="SQ_cyclase_C"/>
</dbReference>
<keyword evidence="3" id="KW-0677">Repeat</keyword>
<evidence type="ECO:0000256" key="3">
    <source>
        <dbReference type="ARBA" id="ARBA00022737"/>
    </source>
</evidence>
<dbReference type="GO" id="GO:0016104">
    <property type="term" value="P:triterpenoid biosynthetic process"/>
    <property type="evidence" value="ECO:0007669"/>
    <property type="project" value="InterPro"/>
</dbReference>
<organism evidence="7 8">
    <name type="scientific">Flexivirga oryzae</name>
    <dbReference type="NCBI Taxonomy" id="1794944"/>
    <lineage>
        <taxon>Bacteria</taxon>
        <taxon>Bacillati</taxon>
        <taxon>Actinomycetota</taxon>
        <taxon>Actinomycetes</taxon>
        <taxon>Micrococcales</taxon>
        <taxon>Dermacoccaceae</taxon>
        <taxon>Flexivirga</taxon>
    </lineage>
</organism>
<keyword evidence="8" id="KW-1185">Reference proteome</keyword>
<dbReference type="AlphaFoldDB" id="A0A839NA40"/>
<dbReference type="CDD" id="cd02892">
    <property type="entry name" value="SQCY_1"/>
    <property type="match status" value="1"/>
</dbReference>
<dbReference type="PANTHER" id="PTHR11764:SF20">
    <property type="entry name" value="LANOSTEROL SYNTHASE"/>
    <property type="match status" value="1"/>
</dbReference>
<evidence type="ECO:0000256" key="1">
    <source>
        <dbReference type="ARBA" id="ARBA00004999"/>
    </source>
</evidence>
<dbReference type="RefSeq" id="WP_183322128.1">
    <property type="nucleotide sequence ID" value="NZ_JACHVQ010000003.1"/>
</dbReference>
<dbReference type="EC" id="5.4.99.17" evidence="7"/>
<dbReference type="EC" id="4.2.1.129" evidence="7"/>
<feature type="domain" description="Squalene cyclase N-terminal" evidence="6">
    <location>
        <begin position="22"/>
        <end position="301"/>
    </location>
</feature>
<keyword evidence="7" id="KW-0456">Lyase</keyword>
<gene>
    <name evidence="7" type="ORF">FHU39_003710</name>
</gene>
<evidence type="ECO:0000259" key="5">
    <source>
        <dbReference type="Pfam" id="PF13243"/>
    </source>
</evidence>
<dbReference type="Pfam" id="PF13249">
    <property type="entry name" value="SQHop_cyclase_N"/>
    <property type="match status" value="1"/>
</dbReference>
<keyword evidence="4 7" id="KW-0413">Isomerase</keyword>
<comment type="caution">
    <text evidence="7">The sequence shown here is derived from an EMBL/GenBank/DDBJ whole genome shotgun (WGS) entry which is preliminary data.</text>
</comment>
<evidence type="ECO:0000256" key="2">
    <source>
        <dbReference type="ARBA" id="ARBA00009755"/>
    </source>
</evidence>
<dbReference type="GO" id="GO:0016829">
    <property type="term" value="F:lyase activity"/>
    <property type="evidence" value="ECO:0007669"/>
    <property type="project" value="UniProtKB-KW"/>
</dbReference>
<dbReference type="GO" id="GO:0005811">
    <property type="term" value="C:lipid droplet"/>
    <property type="evidence" value="ECO:0007669"/>
    <property type="project" value="InterPro"/>
</dbReference>
<sequence>MTETLADTSSGGTADVARSTLERAVQRLRDLQLPSGAWKGELETNVTMDAEDMMLRVFLGIDTEETRDRTACWIRSKQRADGTWATFAGGPGDLATTVEAWIALRMAGDKPNAEHMLLAREFIVGAGGLEQTRVFTRIWCALFGWWDWKDLPNMPPELMYLGRRVPLNIYEWGCWARQTIVPLTVVGTVRPVRPMPWNLDELRTGSTPPRPSGFNIPNAFQQADKVLHLYDKHAIGPVRRNALRRAAEWIIARQEADGGWGGIQPPWVYSILALHALGYPLEHPVLQAGIAGLDGFTITEDTPDGPIRRLEACQSPVWDTGLALNALLDAGVDPHDPALRKAGEWLLDEQITTAGDWTVRRPKLPSGGWAFEYANDVYPDTDDSAIIVMALRRVMTHRGPLQQQAVSHGIAWTAGMQSKDGGWGAFDADNTSRWPAQLPFCDFGAVTDPPSADVTAHVVEMLAADGRSGGARCKRGVQWLLDHQEQDGSWFGRWGANHVYGTGAVLPALVAAGVKPDSAPIRAAVRWLADHQNDDGGWGEDLRSYDDPAWIGRGESTPSQTAWALMALVAAGEFGAPLQRGISHLAETQRPDGGWDERKFTGTGFPGDFYIAYHLYRLVFPVWALGRAVRALDWHNRGGSRHRERTSGGSS</sequence>
<dbReference type="Proteomes" id="UP000559182">
    <property type="component" value="Unassembled WGS sequence"/>
</dbReference>
<comment type="pathway">
    <text evidence="1">Secondary metabolite biosynthesis; hopanoid biosynthesis.</text>
</comment>
<dbReference type="Pfam" id="PF13243">
    <property type="entry name" value="SQHop_cyclase_C"/>
    <property type="match status" value="1"/>
</dbReference>
<accession>A0A839NA40</accession>
<dbReference type="GO" id="GO:0051007">
    <property type="term" value="F:squalene-hopene cyclase activity"/>
    <property type="evidence" value="ECO:0007669"/>
    <property type="project" value="UniProtKB-EC"/>
</dbReference>
<proteinExistence type="inferred from homology"/>
<dbReference type="InterPro" id="IPR032697">
    <property type="entry name" value="SQ_cyclase_N"/>
</dbReference>
<feature type="domain" description="Squalene cyclase C-terminal" evidence="5">
    <location>
        <begin position="315"/>
        <end position="628"/>
    </location>
</feature>
<reference evidence="7 8" key="1">
    <citation type="submission" date="2020-08" db="EMBL/GenBank/DDBJ databases">
        <title>Sequencing the genomes of 1000 actinobacteria strains.</title>
        <authorList>
            <person name="Klenk H.-P."/>
        </authorList>
    </citation>
    <scope>NUCLEOTIDE SEQUENCE [LARGE SCALE GENOMIC DNA]</scope>
    <source>
        <strain evidence="7 8">DSM 105369</strain>
    </source>
</reference>
<protein>
    <submittedName>
        <fullName evidence="7">Squalene-hopene/tetraprenyl-beta-curcumene cyclase</fullName>
        <ecNumber evidence="7">4.2.1.129</ecNumber>
        <ecNumber evidence="7">5.4.99.17</ecNumber>
    </submittedName>
</protein>
<dbReference type="SUPFAM" id="SSF48239">
    <property type="entry name" value="Terpenoid cyclases/Protein prenyltransferases"/>
    <property type="match status" value="2"/>
</dbReference>
<evidence type="ECO:0000256" key="4">
    <source>
        <dbReference type="ARBA" id="ARBA00023235"/>
    </source>
</evidence>
<dbReference type="InterPro" id="IPR018333">
    <property type="entry name" value="Squalene_cyclase"/>
</dbReference>
<comment type="similarity">
    <text evidence="2">Belongs to the terpene cyclase/mutase family.</text>
</comment>
<evidence type="ECO:0000313" key="8">
    <source>
        <dbReference type="Proteomes" id="UP000559182"/>
    </source>
</evidence>
<dbReference type="InterPro" id="IPR008930">
    <property type="entry name" value="Terpenoid_cyclase/PrenylTrfase"/>
</dbReference>
<name>A0A839NA40_9MICO</name>
<dbReference type="UniPathway" id="UPA00337"/>
<evidence type="ECO:0000313" key="7">
    <source>
        <dbReference type="EMBL" id="MBB2893679.1"/>
    </source>
</evidence>
<evidence type="ECO:0000259" key="6">
    <source>
        <dbReference type="Pfam" id="PF13249"/>
    </source>
</evidence>
<dbReference type="NCBIfam" id="TIGR01507">
    <property type="entry name" value="hopene_cyclase"/>
    <property type="match status" value="1"/>
</dbReference>
<dbReference type="PANTHER" id="PTHR11764">
    <property type="entry name" value="TERPENE CYCLASE/MUTASE FAMILY MEMBER"/>
    <property type="match status" value="1"/>
</dbReference>
<dbReference type="EMBL" id="JACHVQ010000003">
    <property type="protein sequence ID" value="MBB2893679.1"/>
    <property type="molecule type" value="Genomic_DNA"/>
</dbReference>
<dbReference type="InterPro" id="IPR006400">
    <property type="entry name" value="Hopene-cyclase"/>
</dbReference>
<dbReference type="NCBIfam" id="TIGR01787">
    <property type="entry name" value="squalene_cyclas"/>
    <property type="match status" value="1"/>
</dbReference>
<dbReference type="SFLD" id="SFLDG01016">
    <property type="entry name" value="Prenyltransferase_Like_2"/>
    <property type="match status" value="1"/>
</dbReference>